<dbReference type="GO" id="GO:0008237">
    <property type="term" value="F:metallopeptidase activity"/>
    <property type="evidence" value="ECO:0007669"/>
    <property type="project" value="UniProtKB-KW"/>
</dbReference>
<dbReference type="Proteomes" id="UP001200145">
    <property type="component" value="Unassembled WGS sequence"/>
</dbReference>
<keyword evidence="4" id="KW-0645">Protease</keyword>
<keyword evidence="4" id="KW-0378">Hydrolase</keyword>
<dbReference type="PANTHER" id="PTHR34978:SF3">
    <property type="entry name" value="SLR0241 PROTEIN"/>
    <property type="match status" value="1"/>
</dbReference>
<evidence type="ECO:0000256" key="1">
    <source>
        <dbReference type="SAM" id="Coils"/>
    </source>
</evidence>
<comment type="caution">
    <text evidence="4">The sequence shown here is derived from an EMBL/GenBank/DDBJ whole genome shotgun (WGS) entry which is preliminary data.</text>
</comment>
<sequence>MDLLPQNAWLEALGWAIVNSWWQFGILWIVWLLVQKLWPLPSAASKYNLAMALLLLGSAWVVSTGFTFEASDQLYSGLAQDNSALLGISWWEQLQRGFYQLFSFISLFYLVWLAYRFTQLAFQYQDLRRDARMGLHKSPATLRIFVDTMSSRMTLGKKVEIWLSDKIDSPQIMGWIKPIVLLPVSAINQLSPAQIEAILIHELAHIKRNDYIFNWIVSILENLFFFNPFVKLFISVIREEREHACDDWVLQFPFTPSEYAEALLLLEQKRNSKSLSLVLAAGGSHRTLLLNRVKRMLQLPFKNQQKQLSAGLLFLILASTFIGPFFPSTGRTDTGTVAKKQAEAKILNGWNAGISSWNQLFPAEPTYLTIFEKQSAERPESVQVQVLKNTDKSISETDNQLIETVIQIDDKLPPNELTWVSQETDAAPVMHSAAAEVIEEMKAFSFERSQATLSIPEEAASFYMLPYVPKKSFEIVAAIDTLPALEARLLAERKEMEAALQTQLALNKINWVNLQQQLLELGHQSGSEKEIKSLLENELAKINWTAVQQEAERVLQNQIRQEMLQKQANQQQLAASYQQALQQLEQLDQELKKLEESLQKALEIKEKQLRKKEAELRKKHKIVHI</sequence>
<gene>
    <name evidence="4" type="ORF">L0U88_09370</name>
</gene>
<feature type="transmembrane region" description="Helical" evidence="2">
    <location>
        <begin position="308"/>
        <end position="326"/>
    </location>
</feature>
<dbReference type="RefSeq" id="WP_234865787.1">
    <property type="nucleotide sequence ID" value="NZ_JAKEVY010000002.1"/>
</dbReference>
<feature type="transmembrane region" description="Helical" evidence="2">
    <location>
        <begin position="12"/>
        <end position="34"/>
    </location>
</feature>
<reference evidence="4 5" key="1">
    <citation type="submission" date="2022-01" db="EMBL/GenBank/DDBJ databases">
        <title>Flavihumibacter sp. nov., isolated from sediment of a river.</title>
        <authorList>
            <person name="Liu H."/>
        </authorList>
    </citation>
    <scope>NUCLEOTIDE SEQUENCE [LARGE SCALE GENOMIC DNA]</scope>
    <source>
        <strain evidence="4 5">RY-1</strain>
    </source>
</reference>
<dbReference type="Pfam" id="PF05569">
    <property type="entry name" value="Peptidase_M56"/>
    <property type="match status" value="1"/>
</dbReference>
<feature type="transmembrane region" description="Helical" evidence="2">
    <location>
        <begin position="46"/>
        <end position="68"/>
    </location>
</feature>
<evidence type="ECO:0000313" key="4">
    <source>
        <dbReference type="EMBL" id="MCF1714834.1"/>
    </source>
</evidence>
<dbReference type="EMBL" id="JAKEVY010000002">
    <property type="protein sequence ID" value="MCF1714834.1"/>
    <property type="molecule type" value="Genomic_DNA"/>
</dbReference>
<keyword evidence="2" id="KW-0472">Membrane</keyword>
<proteinExistence type="predicted"/>
<organism evidence="4 5">
    <name type="scientific">Flavihumibacter fluminis</name>
    <dbReference type="NCBI Taxonomy" id="2909236"/>
    <lineage>
        <taxon>Bacteria</taxon>
        <taxon>Pseudomonadati</taxon>
        <taxon>Bacteroidota</taxon>
        <taxon>Chitinophagia</taxon>
        <taxon>Chitinophagales</taxon>
        <taxon>Chitinophagaceae</taxon>
        <taxon>Flavihumibacter</taxon>
    </lineage>
</organism>
<keyword evidence="4" id="KW-0482">Metalloprotease</keyword>
<keyword evidence="2" id="KW-0812">Transmembrane</keyword>
<dbReference type="PANTHER" id="PTHR34978">
    <property type="entry name" value="POSSIBLE SENSOR-TRANSDUCER PROTEIN BLAR"/>
    <property type="match status" value="1"/>
</dbReference>
<keyword evidence="2" id="KW-1133">Transmembrane helix</keyword>
<dbReference type="CDD" id="cd07341">
    <property type="entry name" value="M56_BlaR1_MecR1_like"/>
    <property type="match status" value="1"/>
</dbReference>
<keyword evidence="1" id="KW-0175">Coiled coil</keyword>
<dbReference type="InterPro" id="IPR052173">
    <property type="entry name" value="Beta-lactam_resp_regulator"/>
</dbReference>
<feature type="domain" description="Peptidase M56" evidence="3">
    <location>
        <begin position="108"/>
        <end position="282"/>
    </location>
</feature>
<dbReference type="InterPro" id="IPR008756">
    <property type="entry name" value="Peptidase_M56"/>
</dbReference>
<feature type="coiled-coil region" evidence="1">
    <location>
        <begin position="567"/>
        <end position="622"/>
    </location>
</feature>
<dbReference type="Gene3D" id="3.30.2010.10">
    <property type="entry name" value="Metalloproteases ('zincins'), catalytic domain"/>
    <property type="match status" value="1"/>
</dbReference>
<accession>A0ABS9BJ34</accession>
<evidence type="ECO:0000313" key="5">
    <source>
        <dbReference type="Proteomes" id="UP001200145"/>
    </source>
</evidence>
<dbReference type="EC" id="3.4.24.-" evidence="4"/>
<name>A0ABS9BJ34_9BACT</name>
<evidence type="ECO:0000256" key="2">
    <source>
        <dbReference type="SAM" id="Phobius"/>
    </source>
</evidence>
<protein>
    <submittedName>
        <fullName evidence="4">M48 family metalloprotease</fullName>
        <ecNumber evidence="4">3.4.24.-</ecNumber>
    </submittedName>
</protein>
<feature type="transmembrane region" description="Helical" evidence="2">
    <location>
        <begin position="97"/>
        <end position="115"/>
    </location>
</feature>
<evidence type="ECO:0000259" key="3">
    <source>
        <dbReference type="Pfam" id="PF05569"/>
    </source>
</evidence>
<keyword evidence="5" id="KW-1185">Reference proteome</keyword>